<dbReference type="EMBL" id="UAPV01000001">
    <property type="protein sequence ID" value="SPT71009.1"/>
    <property type="molecule type" value="Genomic_DNA"/>
</dbReference>
<sequence>MFWIKALLLSLVLSLPFSAYSACTVIEKGDKIPSLIAPKQCFELQGGQELNGTIRNHGTLILKGGRSATLKGSVINLTNARFIIRGEMMATRDASVSVKSGSVLEIHGTLVLREKASLNLSSSFFYNKGRFFVQNQSSINSMDASFVNSGTMAFENSRITFKNGSFDNKGTLDFKQATFDLISHGRYVNHGKFNIDTKSSFIAHDRSSFKSYRQVLLNGLMTFDDRSVFENSSLFDINRHGTLIFLNHASGLNKNDIDVEGNLSLISTDFVNKGNMHIKKGGRLELQNAAVCENMGTMREEGAIINDSKSSLVNKNIIYDAKNQRRYKE</sequence>
<dbReference type="SUPFAM" id="SSF51126">
    <property type="entry name" value="Pectin lyase-like"/>
    <property type="match status" value="1"/>
</dbReference>
<dbReference type="RefSeq" id="WP_146740850.1">
    <property type="nucleotide sequence ID" value="NZ_UAPV01000001.1"/>
</dbReference>
<feature type="signal peptide" evidence="1">
    <location>
        <begin position="1"/>
        <end position="21"/>
    </location>
</feature>
<dbReference type="Proteomes" id="UP000250086">
    <property type="component" value="Unassembled WGS sequence"/>
</dbReference>
<evidence type="ECO:0000313" key="2">
    <source>
        <dbReference type="EMBL" id="SPT71009.1"/>
    </source>
</evidence>
<feature type="chain" id="PRO_5016159574" evidence="1">
    <location>
        <begin position="22"/>
        <end position="329"/>
    </location>
</feature>
<dbReference type="AlphaFoldDB" id="A0A2X0V9C9"/>
<protein>
    <submittedName>
        <fullName evidence="2">Uncharacterized protein</fullName>
    </submittedName>
</protein>
<evidence type="ECO:0000256" key="1">
    <source>
        <dbReference type="SAM" id="SignalP"/>
    </source>
</evidence>
<gene>
    <name evidence="2" type="ORF">NCTC13093_02439</name>
</gene>
<keyword evidence="3" id="KW-1185">Reference proteome</keyword>
<accession>A0A2X0V9C9</accession>
<name>A0A2X0V9C9_9GAMM</name>
<keyword evidence="1" id="KW-0732">Signal</keyword>
<dbReference type="InterPro" id="IPR011050">
    <property type="entry name" value="Pectin_lyase_fold/virulence"/>
</dbReference>
<proteinExistence type="predicted"/>
<evidence type="ECO:0000313" key="3">
    <source>
        <dbReference type="Proteomes" id="UP000250086"/>
    </source>
</evidence>
<organism evidence="2 3">
    <name type="scientific">Anaerobiospirillum thomasii</name>
    <dbReference type="NCBI Taxonomy" id="179995"/>
    <lineage>
        <taxon>Bacteria</taxon>
        <taxon>Pseudomonadati</taxon>
        <taxon>Pseudomonadota</taxon>
        <taxon>Gammaproteobacteria</taxon>
        <taxon>Aeromonadales</taxon>
        <taxon>Succinivibrionaceae</taxon>
        <taxon>Anaerobiospirillum</taxon>
    </lineage>
</organism>
<reference evidence="2 3" key="1">
    <citation type="submission" date="2018-06" db="EMBL/GenBank/DDBJ databases">
        <authorList>
            <consortium name="Pathogen Informatics"/>
            <person name="Doyle S."/>
        </authorList>
    </citation>
    <scope>NUCLEOTIDE SEQUENCE [LARGE SCALE GENOMIC DNA]</scope>
    <source>
        <strain evidence="2 3">NCTC13093</strain>
    </source>
</reference>